<sequence>MLRHLLASAVLLSLSTLTLAHEFRAGDLMIDHPWARELPPTSATSAAFFTLHNHGAQEDRLLGASTPVAGKAELHTHIHMGEVMRMQKIDSASIPAHGMTEFVPGGNHVMLFDLKQPLKAGDSFPLTLQFEKAGKVEVTVNVEAAPAQHEHQGH</sequence>
<accession>A0A7X0EVR6</accession>
<dbReference type="AlphaFoldDB" id="A0A7X0EVR6"/>
<dbReference type="RefSeq" id="WP_184685043.1">
    <property type="nucleotide sequence ID" value="NZ_JACHLL010000006.1"/>
</dbReference>
<dbReference type="Proteomes" id="UP000557193">
    <property type="component" value="Unassembled WGS sequence"/>
</dbReference>
<dbReference type="EMBL" id="JACHLL010000006">
    <property type="protein sequence ID" value="MBB6343085.1"/>
    <property type="molecule type" value="Genomic_DNA"/>
</dbReference>
<evidence type="ECO:0000313" key="2">
    <source>
        <dbReference type="EMBL" id="MBB6343085.1"/>
    </source>
</evidence>
<feature type="signal peptide" evidence="1">
    <location>
        <begin position="1"/>
        <end position="20"/>
    </location>
</feature>
<comment type="caution">
    <text evidence="2">The sequence shown here is derived from an EMBL/GenBank/DDBJ whole genome shotgun (WGS) entry which is preliminary data.</text>
</comment>
<dbReference type="InterPro" id="IPR058248">
    <property type="entry name" value="Lxx211020-like"/>
</dbReference>
<keyword evidence="3" id="KW-1185">Reference proteome</keyword>
<gene>
    <name evidence="2" type="ORF">HNP49_003273</name>
</gene>
<dbReference type="PANTHER" id="PTHR36302">
    <property type="entry name" value="BLR7088 PROTEIN"/>
    <property type="match status" value="1"/>
</dbReference>
<evidence type="ECO:0000313" key="3">
    <source>
        <dbReference type="Proteomes" id="UP000557193"/>
    </source>
</evidence>
<name>A0A7X0EVR6_9PSED</name>
<protein>
    <submittedName>
        <fullName evidence="2">Copper(I)-binding protein</fullName>
    </submittedName>
</protein>
<evidence type="ECO:0000256" key="1">
    <source>
        <dbReference type="SAM" id="SignalP"/>
    </source>
</evidence>
<dbReference type="Gene3D" id="2.60.40.1890">
    <property type="entry name" value="PCu(A)C copper chaperone"/>
    <property type="match status" value="1"/>
</dbReference>
<keyword evidence="1" id="KW-0732">Signal</keyword>
<dbReference type="SUPFAM" id="SSF110087">
    <property type="entry name" value="DR1885-like metal-binding protein"/>
    <property type="match status" value="1"/>
</dbReference>
<reference evidence="2 3" key="1">
    <citation type="submission" date="2020-08" db="EMBL/GenBank/DDBJ databases">
        <title>Functional genomics of gut bacteria from endangered species of beetles.</title>
        <authorList>
            <person name="Carlos-Shanley C."/>
        </authorList>
    </citation>
    <scope>NUCLEOTIDE SEQUENCE [LARGE SCALE GENOMIC DNA]</scope>
    <source>
        <strain evidence="2 3">S00202</strain>
    </source>
</reference>
<proteinExistence type="predicted"/>
<dbReference type="InterPro" id="IPR007410">
    <property type="entry name" value="LpqE-like"/>
</dbReference>
<dbReference type="Pfam" id="PF04314">
    <property type="entry name" value="PCuAC"/>
    <property type="match status" value="1"/>
</dbReference>
<dbReference type="InterPro" id="IPR036182">
    <property type="entry name" value="PCuAC_sf"/>
</dbReference>
<organism evidence="2 3">
    <name type="scientific">Pseudomonas fluvialis</name>
    <dbReference type="NCBI Taxonomy" id="1793966"/>
    <lineage>
        <taxon>Bacteria</taxon>
        <taxon>Pseudomonadati</taxon>
        <taxon>Pseudomonadota</taxon>
        <taxon>Gammaproteobacteria</taxon>
        <taxon>Pseudomonadales</taxon>
        <taxon>Pseudomonadaceae</taxon>
        <taxon>Pseudomonas</taxon>
    </lineage>
</organism>
<dbReference type="PANTHER" id="PTHR36302:SF1">
    <property type="entry name" value="COPPER CHAPERONE PCU(A)C"/>
    <property type="match status" value="1"/>
</dbReference>
<feature type="chain" id="PRO_5030892842" evidence="1">
    <location>
        <begin position="21"/>
        <end position="154"/>
    </location>
</feature>